<dbReference type="Proteomes" id="UP000201083">
    <property type="component" value="Segment"/>
</dbReference>
<accession>A0A0K2FMM9</accession>
<evidence type="ECO:0000313" key="1">
    <source>
        <dbReference type="EMBL" id="ALA48467.1"/>
    </source>
</evidence>
<keyword evidence="2" id="KW-1185">Reference proteome</keyword>
<evidence type="ECO:0000313" key="2">
    <source>
        <dbReference type="Proteomes" id="UP000201083"/>
    </source>
</evidence>
<name>A0A0K2FMM9_9CAUD</name>
<proteinExistence type="predicted"/>
<dbReference type="RefSeq" id="YP_009202436.1">
    <property type="nucleotide sequence ID" value="NC_028843.1"/>
</dbReference>
<protein>
    <submittedName>
        <fullName evidence="1">Uncharacterized protein</fullName>
    </submittedName>
</protein>
<dbReference type="KEGG" id="vg:26629411"/>
<organism evidence="1 2">
    <name type="scientific">Mycobacterium phage Lolly9</name>
    <dbReference type="NCBI Taxonomy" id="1698711"/>
    <lineage>
        <taxon>Viruses</taxon>
        <taxon>Duplodnaviria</taxon>
        <taxon>Heunggongvirae</taxon>
        <taxon>Uroviricota</taxon>
        <taxon>Caudoviricetes</taxon>
        <taxon>Vilmaviridae</taxon>
        <taxon>Lclasvirinae</taxon>
        <taxon>Lumosvirus</taxon>
        <taxon>Lumosvirus lolly9</taxon>
    </lineage>
</organism>
<dbReference type="EMBL" id="KT281791">
    <property type="protein sequence ID" value="ALA48467.1"/>
    <property type="molecule type" value="Genomic_DNA"/>
</dbReference>
<dbReference type="GeneID" id="26629411"/>
<gene>
    <name evidence="1" type="primary">50</name>
    <name evidence="1" type="ORF">LOLLY9_50</name>
</gene>
<dbReference type="OrthoDB" id="15617at10239"/>
<reference evidence="1 2" key="1">
    <citation type="submission" date="2015-07" db="EMBL/GenBank/DDBJ databases">
        <authorList>
            <person name="Ntshalintshall L."/>
            <person name="Reedoy K."/>
            <person name="Ramruthan J."/>
            <person name="Borthwick M."/>
            <person name="Moodley O.R."/>
            <person name="Larsen M.H."/>
            <person name="Russell D.H."/>
            <person name="Bowman C.A."/>
            <person name="Pope W.A."/>
            <person name="Mavrich T.H."/>
            <person name="Guerrero C.N."/>
            <person name="Jacobs-Sera D.A."/>
            <person name="Hendrix R.W."/>
            <person name="Hatfull G.F."/>
        </authorList>
    </citation>
    <scope>NUCLEOTIDE SEQUENCE [LARGE SCALE GENOMIC DNA]</scope>
</reference>
<sequence length="132" mass="13860">MSKSNLFDQPGVEQMIPGKELPVAVKVTGRNMHAVSLLVSVAGEQTGVRTAVSAFFESDGSLDHVKLTAPGYDQDVPAGDYLVLSDDKTTIVVTDQETYDYSKALFPILSAVDEAVSAVADALGSTLGLVAK</sequence>